<gene>
    <name evidence="1" type="ORF">FHS48_002386</name>
</gene>
<dbReference type="PANTHER" id="PTHR35399">
    <property type="entry name" value="SLR8030 PROTEIN"/>
    <property type="match status" value="1"/>
</dbReference>
<dbReference type="Proteomes" id="UP000544872">
    <property type="component" value="Unassembled WGS sequence"/>
</dbReference>
<name>A0A7W9ZG93_NOVIT</name>
<dbReference type="EMBL" id="JACIIX010000008">
    <property type="protein sequence ID" value="MBB6210956.1"/>
    <property type="molecule type" value="Genomic_DNA"/>
</dbReference>
<keyword evidence="2" id="KW-1185">Reference proteome</keyword>
<dbReference type="AlphaFoldDB" id="A0A7W9ZG93"/>
<accession>A0A7W9ZG93</accession>
<dbReference type="SUPFAM" id="SSF63829">
    <property type="entry name" value="Calcium-dependent phosphotriesterase"/>
    <property type="match status" value="1"/>
</dbReference>
<evidence type="ECO:0008006" key="3">
    <source>
        <dbReference type="Google" id="ProtNLM"/>
    </source>
</evidence>
<proteinExistence type="predicted"/>
<sequence>MTADINRTDLTCETACTEQAPALNALIDARLSRRAALRGLFVSSAAVVGGSMVSHFAMMQDAEAATAMVNPGVAGGKSTLGFTEIDKTITDNHRVAPGYTAQVLIRWGDKVEPRAEAFDPRNQSAWAQAKQFGYNNDYVGYLPLPAGSNNSDHGLLFVNHEYTNTELMFPGLTEKDAQDKVTKAQVETEMAAHGNSVIEVKKENGKWRVVQNSIYARRISFLTTEMMLSGPVAGHDRVKTKADPTGTRVLGTLNNCAGGKTPWGTVLTAEENFHQYFSGTAAGTKEAENHKMYGIEGKPAYGWGKHFDRMNVDKEPNEPNRFGWLVEVDPYDPTLMPRKRTAMGRFKHEAAGCAVNPDGTVTVYTGDDERFQYLYRFVTKGKYHPEDRQSNLGLLDDGTLYVAKFEADGTLRWLPMIYGQGPLTPANGFHSVADVLIETRRAAKLVGATSMDRPEDVEVNPVTGNVYAMLTNNTKRTAEQADAANPRAKNAYGHVMEMIPPAKNGKADHSAPAYQWDIFLLAGDPSKPEHGAKYHPDVSTNGWLACPDNCAFDPKGRLWISTDQGSEQAKNKISDGIYAADVSGPGRALTKFFYATPRDAEMCGPEFTPDGKTLFVAVQHPGEGKDSTFDKPSTRFPDFNEAMPPRPSIVAITRNDGGEIGG</sequence>
<reference evidence="1 2" key="1">
    <citation type="submission" date="2020-08" db="EMBL/GenBank/DDBJ databases">
        <title>Genomic Encyclopedia of Type Strains, Phase IV (KMG-IV): sequencing the most valuable type-strain genomes for metagenomic binning, comparative biology and taxonomic classification.</title>
        <authorList>
            <person name="Goeker M."/>
        </authorList>
    </citation>
    <scope>NUCLEOTIDE SEQUENCE [LARGE SCALE GENOMIC DNA]</scope>
    <source>
        <strain evidence="1 2">DSM 11590</strain>
    </source>
</reference>
<protein>
    <recommendedName>
        <fullName evidence="3">dTDP-glucose 4,6-dehydratase</fullName>
    </recommendedName>
</protein>
<dbReference type="InterPro" id="IPR008557">
    <property type="entry name" value="PhoX"/>
</dbReference>
<dbReference type="PANTHER" id="PTHR35399:SF2">
    <property type="entry name" value="DUF839 DOMAIN-CONTAINING PROTEIN"/>
    <property type="match status" value="1"/>
</dbReference>
<comment type="caution">
    <text evidence="1">The sequence shown here is derived from an EMBL/GenBank/DDBJ whole genome shotgun (WGS) entry which is preliminary data.</text>
</comment>
<evidence type="ECO:0000313" key="1">
    <source>
        <dbReference type="EMBL" id="MBB6210956.1"/>
    </source>
</evidence>
<dbReference type="Pfam" id="PF05787">
    <property type="entry name" value="PhoX"/>
    <property type="match status" value="1"/>
</dbReference>
<organism evidence="1 2">
    <name type="scientific">Novispirillum itersonii</name>
    <name type="common">Aquaspirillum itersonii</name>
    <dbReference type="NCBI Taxonomy" id="189"/>
    <lineage>
        <taxon>Bacteria</taxon>
        <taxon>Pseudomonadati</taxon>
        <taxon>Pseudomonadota</taxon>
        <taxon>Alphaproteobacteria</taxon>
        <taxon>Rhodospirillales</taxon>
        <taxon>Novispirillaceae</taxon>
        <taxon>Novispirillum</taxon>
    </lineage>
</organism>
<evidence type="ECO:0000313" key="2">
    <source>
        <dbReference type="Proteomes" id="UP000544872"/>
    </source>
</evidence>
<dbReference type="RefSeq" id="WP_184263769.1">
    <property type="nucleotide sequence ID" value="NZ_JACIIX010000008.1"/>
</dbReference>